<protein>
    <submittedName>
        <fullName evidence="3">Uncharacterized protein</fullName>
    </submittedName>
</protein>
<feature type="region of interest" description="Disordered" evidence="1">
    <location>
        <begin position="344"/>
        <end position="376"/>
    </location>
</feature>
<feature type="compositionally biased region" description="Low complexity" evidence="1">
    <location>
        <begin position="211"/>
        <end position="229"/>
    </location>
</feature>
<feature type="compositionally biased region" description="Basic and acidic residues" evidence="1">
    <location>
        <begin position="363"/>
        <end position="376"/>
    </location>
</feature>
<proteinExistence type="predicted"/>
<feature type="compositionally biased region" description="Polar residues" evidence="1">
    <location>
        <begin position="1"/>
        <end position="10"/>
    </location>
</feature>
<evidence type="ECO:0000256" key="2">
    <source>
        <dbReference type="SAM" id="Phobius"/>
    </source>
</evidence>
<gene>
    <name evidence="3" type="ORF">BGZ80_006785</name>
</gene>
<evidence type="ECO:0000313" key="4">
    <source>
        <dbReference type="Proteomes" id="UP000703661"/>
    </source>
</evidence>
<feature type="region of interest" description="Disordered" evidence="1">
    <location>
        <begin position="148"/>
        <end position="244"/>
    </location>
</feature>
<evidence type="ECO:0000313" key="3">
    <source>
        <dbReference type="EMBL" id="KAG0018748.1"/>
    </source>
</evidence>
<dbReference type="EMBL" id="JAAAID010000337">
    <property type="protein sequence ID" value="KAG0018748.1"/>
    <property type="molecule type" value="Genomic_DNA"/>
</dbReference>
<keyword evidence="4" id="KW-1185">Reference proteome</keyword>
<feature type="region of interest" description="Disordered" evidence="1">
    <location>
        <begin position="109"/>
        <end position="135"/>
    </location>
</feature>
<dbReference type="OrthoDB" id="432685at2759"/>
<feature type="transmembrane region" description="Helical" evidence="2">
    <location>
        <begin position="715"/>
        <end position="737"/>
    </location>
</feature>
<comment type="caution">
    <text evidence="3">The sequence shown here is derived from an EMBL/GenBank/DDBJ whole genome shotgun (WGS) entry which is preliminary data.</text>
</comment>
<keyword evidence="2" id="KW-1133">Transmembrane helix</keyword>
<organism evidence="3 4">
    <name type="scientific">Entomortierella chlamydospora</name>
    <dbReference type="NCBI Taxonomy" id="101097"/>
    <lineage>
        <taxon>Eukaryota</taxon>
        <taxon>Fungi</taxon>
        <taxon>Fungi incertae sedis</taxon>
        <taxon>Mucoromycota</taxon>
        <taxon>Mortierellomycotina</taxon>
        <taxon>Mortierellomycetes</taxon>
        <taxon>Mortierellales</taxon>
        <taxon>Mortierellaceae</taxon>
        <taxon>Entomortierella</taxon>
    </lineage>
</organism>
<keyword evidence="2" id="KW-0472">Membrane</keyword>
<feature type="region of interest" description="Disordered" evidence="1">
    <location>
        <begin position="547"/>
        <end position="580"/>
    </location>
</feature>
<feature type="compositionally biased region" description="Polar residues" evidence="1">
    <location>
        <begin position="555"/>
        <end position="567"/>
    </location>
</feature>
<accession>A0A9P6T1V3</accession>
<feature type="compositionally biased region" description="Basic and acidic residues" evidence="1">
    <location>
        <begin position="502"/>
        <end position="512"/>
    </location>
</feature>
<feature type="compositionally biased region" description="Polar residues" evidence="1">
    <location>
        <begin position="175"/>
        <end position="185"/>
    </location>
</feature>
<sequence length="794" mass="88877">MLQANSSSIPAETPAKTGESATEILARIWPEYDPSGYGIMAEMMEKVLRRVEQEQGTSLLKQSSWEELGDYISRVEGTVVSQKDLTDLLSLLQGTPPPPLPTVETFMHEQDQESFHEELSQDLLQQQQQQQHNRSDEYYQLERRPVSEREHLLHPRHHSSPLSRPRSSSIRKITLSESTTTSSQFRPRHSRASRGSSSGEESDGSERLMTSSGHGSHSGISSSSSSPSPTVGDSKEWRSNYNNMSIREQSRTEYEGYGLDADYDSQDNMDVQQAYLTLQRKLKETERELEYQARANEQAREAMMDQQETEDLKRDLKIMKREIAEFKKNEQFKSSQIAELTQQIEKSERTNSSQKSTAAAWKKQKEELEEENARVRESLRQSETALNELSKRLAAEEAGRRRINADSQAIDDLRERLALEVAKGQAMARQLELANNEKLRLTELNGNLKNEVENLAGASNLSLNHGAGDAGRSLMSELASVDPKFGSGYDNEDEDLSLNGKHHFDSTSSERARRLLQESTSLNLKLKRTSMRDLSQRFKESGLESALKNEIKEPSQYTPTSTTNQQQDESKETPEGDHQATSVVVKHRADDVDCALPPEVQILEAKEAMLDQNLGSQAELIDSLLKFREATQPVEAATSFAADGIIRQNASLANLQKTERARRRKPQQSKILSQADVIDLLNPGARSAAAASTAGPSGSTTTMVRKNESKMVTNVTWMSLYTIVGYVLGLITSVFLVDNTQPGGFNYGRFLSYDAFQGDAVNAVDGGGRFKVIEILVYWIQNLVWQPDAGYIPT</sequence>
<reference evidence="3" key="1">
    <citation type="journal article" date="2020" name="Fungal Divers.">
        <title>Resolving the Mortierellaceae phylogeny through synthesis of multi-gene phylogenetics and phylogenomics.</title>
        <authorList>
            <person name="Vandepol N."/>
            <person name="Liber J."/>
            <person name="Desiro A."/>
            <person name="Na H."/>
            <person name="Kennedy M."/>
            <person name="Barry K."/>
            <person name="Grigoriev I.V."/>
            <person name="Miller A.N."/>
            <person name="O'Donnell K."/>
            <person name="Stajich J.E."/>
            <person name="Bonito G."/>
        </authorList>
    </citation>
    <scope>NUCLEOTIDE SEQUENCE</scope>
    <source>
        <strain evidence="3">NRRL 2769</strain>
    </source>
</reference>
<feature type="compositionally biased region" description="Polar residues" evidence="1">
    <location>
        <begin position="344"/>
        <end position="357"/>
    </location>
</feature>
<dbReference type="Proteomes" id="UP000703661">
    <property type="component" value="Unassembled WGS sequence"/>
</dbReference>
<dbReference type="AlphaFoldDB" id="A0A9P6T1V3"/>
<feature type="region of interest" description="Disordered" evidence="1">
    <location>
        <begin position="1"/>
        <end position="20"/>
    </location>
</feature>
<feature type="compositionally biased region" description="Basic and acidic residues" evidence="1">
    <location>
        <begin position="109"/>
        <end position="119"/>
    </location>
</feature>
<keyword evidence="2" id="KW-0812">Transmembrane</keyword>
<feature type="compositionally biased region" description="Basic and acidic residues" evidence="1">
    <location>
        <begin position="568"/>
        <end position="578"/>
    </location>
</feature>
<name>A0A9P6T1V3_9FUNG</name>
<feature type="region of interest" description="Disordered" evidence="1">
    <location>
        <begin position="491"/>
        <end position="512"/>
    </location>
</feature>
<evidence type="ECO:0000256" key="1">
    <source>
        <dbReference type="SAM" id="MobiDB-lite"/>
    </source>
</evidence>